<evidence type="ECO:0000259" key="2">
    <source>
        <dbReference type="Pfam" id="PF18763"/>
    </source>
</evidence>
<evidence type="ECO:0000256" key="1">
    <source>
        <dbReference type="SAM" id="Coils"/>
    </source>
</evidence>
<gene>
    <name evidence="4" type="ordered locus">HCW_02750</name>
</gene>
<dbReference type="Pfam" id="PF18763">
    <property type="entry name" value="ddrB-ParB"/>
    <property type="match status" value="1"/>
</dbReference>
<organism evidence="4 5">
    <name type="scientific">Helicobacter cetorum (strain ATCC BAA-429 / MIT 00-7128)</name>
    <dbReference type="NCBI Taxonomy" id="182217"/>
    <lineage>
        <taxon>Bacteria</taxon>
        <taxon>Pseudomonadati</taxon>
        <taxon>Campylobacterota</taxon>
        <taxon>Epsilonproteobacteria</taxon>
        <taxon>Campylobacterales</taxon>
        <taxon>Helicobacteraceae</taxon>
        <taxon>Helicobacter</taxon>
    </lineage>
</organism>
<dbReference type="EMBL" id="CP003479">
    <property type="protein sequence ID" value="AFI03831.1"/>
    <property type="molecule type" value="Genomic_DNA"/>
</dbReference>
<dbReference type="RefSeq" id="WP_014660703.1">
    <property type="nucleotide sequence ID" value="NC_017737.1"/>
</dbReference>
<evidence type="ECO:0008006" key="6">
    <source>
        <dbReference type="Google" id="ProtNLM"/>
    </source>
</evidence>
<dbReference type="HOGENOM" id="CLU_007296_4_1_7"/>
<name>I0ELL2_HELC0</name>
<dbReference type="Proteomes" id="UP000005010">
    <property type="component" value="Chromosome"/>
</dbReference>
<evidence type="ECO:0000313" key="5">
    <source>
        <dbReference type="Proteomes" id="UP000005010"/>
    </source>
</evidence>
<sequence>MCLSFKGFHKLFKNDVLIAKKLTEATTQKASQGLATSLEGAFKFLGVKWLLNTMYRTAPKTFIFKSLDEKTAGAALRYHLKQALERSHSVEEFTNTLKLSAQKSKFSNETMKKIEEITSGVKTASEEVKDKITKHEKALKELEKIDTSKLTKEQLDVLKVFKGELDETILKGRDLNDLYTLEKGSKKHGAIKILKRHYGENKTGAITSDELLNMGEVIKNGSVLLESKENRNNLIRYAYEWDNNGVKLRVVVDDLGDNKKIFNFYSDRPTGGSPTPRSTNQQIDITQKELTKQDQELSFLELANLEKQQKLAKEQELKELESQRLQESIQQHKLERQAIRDAKNSTLGKSELDREIVKSENIPFKELENAPKSSVSLNDNEIYPLKYVIVNKDDLKPNFKNTGTQTRNSIDNKKIEEIANNFDPKMIVGRGGFDDLPIILNDGQVIAGNHRTQGMLSFSKESRANYEKAIKDSFNLDLKPNELMVRMPENELNDKEIFKLASKSNENRANSFSDTLLSAMSSYNENLKHLPIKFESENVENLANNVARVLERDAKIPSQTQIENANLALLSHYAKNSANNSLLEVFDNAYKHLDKEQFKAFKEMFANNSANFHNLNNDATLKNFNLSPYLTDSLDTTAKMLESGNRKDNYAKLVNDIDYLVKTTDSNGTNAFIKENPQKYESVVSELLGSSFARFLRLENPTSQFYEFLKNAKERMIQNAGDIFAGTNKPISEINVFDFIKYAIESGNPSKESRELLDLLPKLESKFKAYEKHLKESKPKLEKERAFKVIEPKDKKAFIDSIDSYLKTDNAPELPKEINIDEFKNKFKYVSNLDNFIEHIGEKENAQKRFFYLNLIEPSLKEPDIKLIYKDKEPHKERIKYIKAFKKDENNIVHLFVSQDNNKLFITSVPEIDKYYIKSMINKADIIHSFIQQDSKNAKKH</sequence>
<protein>
    <recommendedName>
        <fullName evidence="6">DdrB-like domain-containing protein</fullName>
    </recommendedName>
</protein>
<dbReference type="KEGG" id="hce:HCW_02750"/>
<dbReference type="InterPro" id="IPR041110">
    <property type="entry name" value="PBECR2"/>
</dbReference>
<accession>I0ELL2</accession>
<dbReference type="AlphaFoldDB" id="I0ELL2"/>
<proteinExistence type="predicted"/>
<feature type="coiled-coil region" evidence="1">
    <location>
        <begin position="300"/>
        <end position="342"/>
    </location>
</feature>
<keyword evidence="5" id="KW-1185">Reference proteome</keyword>
<evidence type="ECO:0000313" key="4">
    <source>
        <dbReference type="EMBL" id="AFI03831.1"/>
    </source>
</evidence>
<feature type="domain" description="DdrB-like" evidence="2">
    <location>
        <begin position="379"/>
        <end position="488"/>
    </location>
</feature>
<dbReference type="eggNOG" id="ENOG5032P2A">
    <property type="taxonomic scope" value="Bacteria"/>
</dbReference>
<evidence type="ECO:0000259" key="3">
    <source>
        <dbReference type="Pfam" id="PF18810"/>
    </source>
</evidence>
<reference evidence="5" key="1">
    <citation type="submission" date="2012-04" db="EMBL/GenBank/DDBJ databases">
        <title>Complete genome sequence of Helicobacter cetorum strain MIT 00-7128.</title>
        <authorList>
            <person name="Kersulyte D."/>
            <person name="Berg D.E."/>
        </authorList>
    </citation>
    <scope>NUCLEOTIDE SEQUENCE [LARGE SCALE GENOMIC DNA]</scope>
    <source>
        <strain evidence="5">MIT 00-7128</strain>
    </source>
</reference>
<dbReference type="Pfam" id="PF18810">
    <property type="entry name" value="PBECR2"/>
    <property type="match status" value="1"/>
</dbReference>
<dbReference type="InterPro" id="IPR041398">
    <property type="entry name" value="DdrB_dom"/>
</dbReference>
<dbReference type="PATRIC" id="fig|182217.3.peg.581"/>
<keyword evidence="1" id="KW-0175">Coiled coil</keyword>
<feature type="domain" description="Phage-Barnase-EndoU-ColicinE5/D-RelE like nuclease 2" evidence="3">
    <location>
        <begin position="834"/>
        <end position="923"/>
    </location>
</feature>